<name>A0AAW7MGG9_9BURK</name>
<dbReference type="EMBL" id="QAID01000026">
    <property type="protein sequence ID" value="MDN4576843.1"/>
    <property type="molecule type" value="Genomic_DNA"/>
</dbReference>
<sequence length="127" mass="13342">MRYLFDLNARWLAAGRVLAITIGVLLAVGAASIAALWIAGFVFFALAHHNPLLAGGFGYIDALTDWSNGWLPGYGKRLAMAGVIGTGVAFAGPLVLVGIWHAQAAQRALHGSARFATEAEIRKAGLL</sequence>
<keyword evidence="1" id="KW-0472">Membrane</keyword>
<dbReference type="EMBL" id="QAIC01000021">
    <property type="protein sequence ID" value="MDN4571827.1"/>
    <property type="molecule type" value="Genomic_DNA"/>
</dbReference>
<accession>A0AAW7MGG9</accession>
<evidence type="ECO:0000313" key="5">
    <source>
        <dbReference type="Proteomes" id="UP001172791"/>
    </source>
</evidence>
<evidence type="ECO:0000313" key="4">
    <source>
        <dbReference type="Proteomes" id="UP001172788"/>
    </source>
</evidence>
<keyword evidence="1" id="KW-1133">Transmembrane helix</keyword>
<keyword evidence="4" id="KW-1185">Reference proteome</keyword>
<keyword evidence="1" id="KW-0812">Transmembrane</keyword>
<evidence type="ECO:0000313" key="2">
    <source>
        <dbReference type="EMBL" id="MDN4571827.1"/>
    </source>
</evidence>
<evidence type="ECO:0000313" key="3">
    <source>
        <dbReference type="EMBL" id="MDN4576843.1"/>
    </source>
</evidence>
<organism evidence="2 5">
    <name type="scientific">Pandoraea cepalis</name>
    <dbReference type="NCBI Taxonomy" id="2508294"/>
    <lineage>
        <taxon>Bacteria</taxon>
        <taxon>Pseudomonadati</taxon>
        <taxon>Pseudomonadota</taxon>
        <taxon>Betaproteobacteria</taxon>
        <taxon>Burkholderiales</taxon>
        <taxon>Burkholderiaceae</taxon>
        <taxon>Pandoraea</taxon>
    </lineage>
</organism>
<feature type="transmembrane region" description="Helical" evidence="1">
    <location>
        <begin position="78"/>
        <end position="100"/>
    </location>
</feature>
<dbReference type="Proteomes" id="UP001172791">
    <property type="component" value="Unassembled WGS sequence"/>
</dbReference>
<feature type="transmembrane region" description="Helical" evidence="1">
    <location>
        <begin position="20"/>
        <end position="47"/>
    </location>
</feature>
<protein>
    <submittedName>
        <fullName evidence="2">Uncharacterized protein</fullName>
    </submittedName>
</protein>
<dbReference type="Proteomes" id="UP001172788">
    <property type="component" value="Unassembled WGS sequence"/>
</dbReference>
<dbReference type="RefSeq" id="WP_176314767.1">
    <property type="nucleotide sequence ID" value="NZ_QAIC01000021.1"/>
</dbReference>
<proteinExistence type="predicted"/>
<gene>
    <name evidence="2" type="ORF">DBA34_00900</name>
    <name evidence="3" type="ORF">DBB29_01725</name>
</gene>
<dbReference type="AlphaFoldDB" id="A0AAW7MGG9"/>
<reference evidence="2" key="1">
    <citation type="submission" date="2018-04" db="EMBL/GenBank/DDBJ databases">
        <authorList>
            <person name="Jy Z."/>
        </authorList>
    </citation>
    <scope>NUCLEOTIDE SEQUENCE</scope>
    <source>
        <strain evidence="3">AS13</strain>
        <strain evidence="2">LA18</strain>
    </source>
</reference>
<evidence type="ECO:0000256" key="1">
    <source>
        <dbReference type="SAM" id="Phobius"/>
    </source>
</evidence>
<comment type="caution">
    <text evidence="2">The sequence shown here is derived from an EMBL/GenBank/DDBJ whole genome shotgun (WGS) entry which is preliminary data.</text>
</comment>